<feature type="chain" id="PRO_5046527019" description="Pherophorin domain-containing protein" evidence="2">
    <location>
        <begin position="21"/>
        <end position="176"/>
    </location>
</feature>
<proteinExistence type="predicted"/>
<dbReference type="EMBL" id="CP126218">
    <property type="protein sequence ID" value="WIA20076.1"/>
    <property type="molecule type" value="Genomic_DNA"/>
</dbReference>
<evidence type="ECO:0000256" key="1">
    <source>
        <dbReference type="SAM" id="MobiDB-lite"/>
    </source>
</evidence>
<evidence type="ECO:0000256" key="2">
    <source>
        <dbReference type="SAM" id="SignalP"/>
    </source>
</evidence>
<evidence type="ECO:0000313" key="4">
    <source>
        <dbReference type="Proteomes" id="UP001244341"/>
    </source>
</evidence>
<feature type="region of interest" description="Disordered" evidence="1">
    <location>
        <begin position="35"/>
        <end position="55"/>
    </location>
</feature>
<gene>
    <name evidence="3" type="ORF">OEZ85_005936</name>
</gene>
<feature type="signal peptide" evidence="2">
    <location>
        <begin position="1"/>
        <end position="20"/>
    </location>
</feature>
<name>A0ABY8UI63_TETOB</name>
<feature type="compositionally biased region" description="Basic and acidic residues" evidence="1">
    <location>
        <begin position="36"/>
        <end position="47"/>
    </location>
</feature>
<evidence type="ECO:0008006" key="5">
    <source>
        <dbReference type="Google" id="ProtNLM"/>
    </source>
</evidence>
<dbReference type="Proteomes" id="UP001244341">
    <property type="component" value="Chromosome 11b"/>
</dbReference>
<evidence type="ECO:0000313" key="3">
    <source>
        <dbReference type="EMBL" id="WIA20076.1"/>
    </source>
</evidence>
<keyword evidence="2" id="KW-0732">Signal</keyword>
<keyword evidence="4" id="KW-1185">Reference proteome</keyword>
<accession>A0ABY8UI63</accession>
<reference evidence="3 4" key="1">
    <citation type="submission" date="2023-05" db="EMBL/GenBank/DDBJ databases">
        <title>A 100% complete, gapless, phased diploid assembly of the Scenedesmus obliquus UTEX 3031 genome.</title>
        <authorList>
            <person name="Biondi T.C."/>
            <person name="Hanschen E.R."/>
            <person name="Kwon T."/>
            <person name="Eng W."/>
            <person name="Kruse C.P.S."/>
            <person name="Koehler S.I."/>
            <person name="Kunde Y."/>
            <person name="Gleasner C.D."/>
            <person name="You Mak K.T."/>
            <person name="Polle J."/>
            <person name="Hovde B.T."/>
            <person name="Starkenburg S.R."/>
        </authorList>
    </citation>
    <scope>NUCLEOTIDE SEQUENCE [LARGE SCALE GENOMIC DNA]</scope>
    <source>
        <strain evidence="3 4">DOE0152z</strain>
    </source>
</reference>
<dbReference type="PROSITE" id="PS51257">
    <property type="entry name" value="PROKAR_LIPOPROTEIN"/>
    <property type="match status" value="1"/>
</dbReference>
<organism evidence="3 4">
    <name type="scientific">Tetradesmus obliquus</name>
    <name type="common">Green alga</name>
    <name type="synonym">Acutodesmus obliquus</name>
    <dbReference type="NCBI Taxonomy" id="3088"/>
    <lineage>
        <taxon>Eukaryota</taxon>
        <taxon>Viridiplantae</taxon>
        <taxon>Chlorophyta</taxon>
        <taxon>core chlorophytes</taxon>
        <taxon>Chlorophyceae</taxon>
        <taxon>CS clade</taxon>
        <taxon>Sphaeropleales</taxon>
        <taxon>Scenedesmaceae</taxon>
        <taxon>Tetradesmus</taxon>
    </lineage>
</organism>
<sequence length="176" mass="18898">MRPAVLLLAAPMLLACLCYSSPLVTAAAAGGPGRVLEGKGTGRDRPRQQQQQQQDKAWLEVSAGAATMHITAVYDTATKAVTQVKATADFQYCDATPSTTQCSIDNGLCTGAFATYDPCQAWPQYNYPPCGIQLKVPKKQQQQQQQQQQQISPAGGLDVWLDMHTTGLPARSNSSI</sequence>
<protein>
    <recommendedName>
        <fullName evidence="5">Pherophorin domain-containing protein</fullName>
    </recommendedName>
</protein>